<comment type="caution">
    <text evidence="1">The sequence shown here is derived from an EMBL/GenBank/DDBJ whole genome shotgun (WGS) entry which is preliminary data.</text>
</comment>
<dbReference type="EMBL" id="CM047749">
    <property type="protein sequence ID" value="KAJ0009771.1"/>
    <property type="molecule type" value="Genomic_DNA"/>
</dbReference>
<accession>A0ACC0X4H3</accession>
<sequence length="128" mass="14565">MDVREERIKGLMKLKVLITKLQRRRLFSTSRAGANLNQVDENGKNGEKGSGGTVKKGHFAVVAVKGEKPKRFTLELGYLNNPEFIKLLEQAQEEFGFEQKGVLAVPCQPEELQDILNLKRNRRAITEW</sequence>
<name>A0ACC0X4H3_9ROSI</name>
<dbReference type="Proteomes" id="UP001163603">
    <property type="component" value="Chromosome 14"/>
</dbReference>
<evidence type="ECO:0000313" key="1">
    <source>
        <dbReference type="EMBL" id="KAJ0009771.1"/>
    </source>
</evidence>
<organism evidence="1 2">
    <name type="scientific">Pistacia integerrima</name>
    <dbReference type="NCBI Taxonomy" id="434235"/>
    <lineage>
        <taxon>Eukaryota</taxon>
        <taxon>Viridiplantae</taxon>
        <taxon>Streptophyta</taxon>
        <taxon>Embryophyta</taxon>
        <taxon>Tracheophyta</taxon>
        <taxon>Spermatophyta</taxon>
        <taxon>Magnoliopsida</taxon>
        <taxon>eudicotyledons</taxon>
        <taxon>Gunneridae</taxon>
        <taxon>Pentapetalae</taxon>
        <taxon>rosids</taxon>
        <taxon>malvids</taxon>
        <taxon>Sapindales</taxon>
        <taxon>Anacardiaceae</taxon>
        <taxon>Pistacia</taxon>
    </lineage>
</organism>
<protein>
    <submittedName>
        <fullName evidence="1">Uncharacterized protein</fullName>
    </submittedName>
</protein>
<evidence type="ECO:0000313" key="2">
    <source>
        <dbReference type="Proteomes" id="UP001163603"/>
    </source>
</evidence>
<keyword evidence="2" id="KW-1185">Reference proteome</keyword>
<reference evidence="2" key="1">
    <citation type="journal article" date="2023" name="G3 (Bethesda)">
        <title>Genome assembly and association tests identify interacting loci associated with vigor, precocity, and sex in interspecific pistachio rootstocks.</title>
        <authorList>
            <person name="Palmer W."/>
            <person name="Jacygrad E."/>
            <person name="Sagayaradj S."/>
            <person name="Cavanaugh K."/>
            <person name="Han R."/>
            <person name="Bertier L."/>
            <person name="Beede B."/>
            <person name="Kafkas S."/>
            <person name="Golino D."/>
            <person name="Preece J."/>
            <person name="Michelmore R."/>
        </authorList>
    </citation>
    <scope>NUCLEOTIDE SEQUENCE [LARGE SCALE GENOMIC DNA]</scope>
</reference>
<gene>
    <name evidence="1" type="ORF">Pint_34597</name>
</gene>
<proteinExistence type="predicted"/>